<evidence type="ECO:0000259" key="5">
    <source>
        <dbReference type="Pfam" id="PF24827"/>
    </source>
</evidence>
<dbReference type="InterPro" id="IPR053138">
    <property type="entry name" value="N-alpha-Ac-DABA_deacetylase"/>
</dbReference>
<gene>
    <name evidence="6" type="ORF">LIN78_14880</name>
</gene>
<dbReference type="Proteomes" id="UP001165395">
    <property type="component" value="Unassembled WGS sequence"/>
</dbReference>
<dbReference type="PANTHER" id="PTHR37326:SF1">
    <property type="entry name" value="BLL3975 PROTEIN"/>
    <property type="match status" value="1"/>
</dbReference>
<keyword evidence="3" id="KW-0378">Hydrolase</keyword>
<evidence type="ECO:0000313" key="6">
    <source>
        <dbReference type="EMBL" id="MCB6184830.1"/>
    </source>
</evidence>
<comment type="caution">
    <text evidence="6">The sequence shown here is derived from an EMBL/GenBank/DDBJ whole genome shotgun (WGS) entry which is preliminary data.</text>
</comment>
<evidence type="ECO:0000313" key="7">
    <source>
        <dbReference type="Proteomes" id="UP001165395"/>
    </source>
</evidence>
<feature type="domain" description="Succinylglutamate desuccinylase/Aspartoacylase catalytic" evidence="5">
    <location>
        <begin position="30"/>
        <end position="185"/>
    </location>
</feature>
<evidence type="ECO:0000256" key="1">
    <source>
        <dbReference type="ARBA" id="ARBA00001947"/>
    </source>
</evidence>
<organism evidence="6 7">
    <name type="scientific">Leeia speluncae</name>
    <dbReference type="NCBI Taxonomy" id="2884804"/>
    <lineage>
        <taxon>Bacteria</taxon>
        <taxon>Pseudomonadati</taxon>
        <taxon>Pseudomonadota</taxon>
        <taxon>Betaproteobacteria</taxon>
        <taxon>Neisseriales</taxon>
        <taxon>Leeiaceae</taxon>
        <taxon>Leeia</taxon>
    </lineage>
</organism>
<evidence type="ECO:0000256" key="4">
    <source>
        <dbReference type="ARBA" id="ARBA00022833"/>
    </source>
</evidence>
<evidence type="ECO:0000256" key="2">
    <source>
        <dbReference type="ARBA" id="ARBA00022723"/>
    </source>
</evidence>
<sequence length="372" mass="40454">MRVCYHPLISPGLGVAREITSYHFGLAGSGKKVYIQSSLHADELPGMLVSWQLRQTLAQLEAQGLIIGEVVLVPVANPIGLSQQVLRQSMGRYDLDSGEDFNRGFEDLSRSLIDVVKDRLTQSEAQNLQVIREAAKQILAKQTPEDELSSARNILLSLLIDADVVLDLHCDWESVVHLYANTDGWQTLAPLARYLESQVSLLAESSGGMPIDDSVLVLWSALKEAFGDQYPIPNGVACATIEHRGQRDTSYAYADKDAKAIVSYMVWLGVIKGEAPSMPDLPNPATPLAGSLPVKAVSSGVIVHLVAVGSQVKKNQALMEVIDPHKSEVSTLYSPVDGVLYQRHFQRLAYPGMAIAYIAGVDAVRSGNLLIE</sequence>
<dbReference type="CDD" id="cd06250">
    <property type="entry name" value="M14_PaAOTO_like"/>
    <property type="match status" value="1"/>
</dbReference>
<dbReference type="RefSeq" id="WP_227181647.1">
    <property type="nucleotide sequence ID" value="NZ_JAJBZT010000009.1"/>
</dbReference>
<dbReference type="InterPro" id="IPR055438">
    <property type="entry name" value="AstE_AspA_cat"/>
</dbReference>
<reference evidence="6" key="1">
    <citation type="submission" date="2021-10" db="EMBL/GenBank/DDBJ databases">
        <title>The complete genome sequence of Leeia sp. TBRC 13508.</title>
        <authorList>
            <person name="Charoenyingcharoen P."/>
            <person name="Yukphan P."/>
        </authorList>
    </citation>
    <scope>NUCLEOTIDE SEQUENCE</scope>
    <source>
        <strain evidence="6">TBRC 13508</strain>
    </source>
</reference>
<proteinExistence type="predicted"/>
<comment type="cofactor">
    <cofactor evidence="1">
        <name>Zn(2+)</name>
        <dbReference type="ChEBI" id="CHEBI:29105"/>
    </cofactor>
</comment>
<evidence type="ECO:0000256" key="3">
    <source>
        <dbReference type="ARBA" id="ARBA00022801"/>
    </source>
</evidence>
<keyword evidence="2" id="KW-0479">Metal-binding</keyword>
<dbReference type="PANTHER" id="PTHR37326">
    <property type="entry name" value="BLL3975 PROTEIN"/>
    <property type="match status" value="1"/>
</dbReference>
<name>A0ABS8D9E8_9NEIS</name>
<dbReference type="Gene3D" id="3.40.630.10">
    <property type="entry name" value="Zn peptidases"/>
    <property type="match status" value="1"/>
</dbReference>
<keyword evidence="7" id="KW-1185">Reference proteome</keyword>
<dbReference type="EMBL" id="JAJBZT010000009">
    <property type="protein sequence ID" value="MCB6184830.1"/>
    <property type="molecule type" value="Genomic_DNA"/>
</dbReference>
<keyword evidence="4" id="KW-0862">Zinc</keyword>
<accession>A0ABS8D9E8</accession>
<dbReference type="Pfam" id="PF24827">
    <property type="entry name" value="AstE_AspA_cat"/>
    <property type="match status" value="1"/>
</dbReference>
<protein>
    <submittedName>
        <fullName evidence="6">M14 family metallopeptidase</fullName>
    </submittedName>
</protein>
<dbReference type="SUPFAM" id="SSF53187">
    <property type="entry name" value="Zn-dependent exopeptidases"/>
    <property type="match status" value="1"/>
</dbReference>